<feature type="transmembrane region" description="Helical" evidence="2">
    <location>
        <begin position="445"/>
        <end position="467"/>
    </location>
</feature>
<dbReference type="EMBL" id="GEHC01001381">
    <property type="protein sequence ID" value="JAV46264.1"/>
    <property type="molecule type" value="Transcribed_RNA"/>
</dbReference>
<evidence type="ECO:0000256" key="3">
    <source>
        <dbReference type="SAM" id="SignalP"/>
    </source>
</evidence>
<dbReference type="VEuPathDB" id="VectorBase:AALC636_017449"/>
<feature type="region of interest" description="Disordered" evidence="1">
    <location>
        <begin position="670"/>
        <end position="689"/>
    </location>
</feature>
<feature type="domain" description="Acyltransferase 3" evidence="4">
    <location>
        <begin position="256"/>
        <end position="644"/>
    </location>
</feature>
<dbReference type="PANTHER" id="PTHR11161">
    <property type="entry name" value="O-ACYLTRANSFERASE"/>
    <property type="match status" value="1"/>
</dbReference>
<keyword evidence="2" id="KW-0812">Transmembrane</keyword>
<feature type="transmembrane region" description="Helical" evidence="2">
    <location>
        <begin position="187"/>
        <end position="206"/>
    </location>
</feature>
<feature type="transmembrane region" description="Helical" evidence="2">
    <location>
        <begin position="597"/>
        <end position="616"/>
    </location>
</feature>
<feature type="transmembrane region" description="Helical" evidence="2">
    <location>
        <begin position="552"/>
        <end position="576"/>
    </location>
</feature>
<feature type="compositionally biased region" description="Low complexity" evidence="1">
    <location>
        <begin position="671"/>
        <end position="683"/>
    </location>
</feature>
<protein>
    <recommendedName>
        <fullName evidence="4">Acyltransferase 3 domain-containing protein</fullName>
    </recommendedName>
</protein>
<keyword evidence="2" id="KW-1133">Transmembrane helix</keyword>
<keyword evidence="3" id="KW-0732">Signal</keyword>
<feature type="signal peptide" evidence="3">
    <location>
        <begin position="1"/>
        <end position="25"/>
    </location>
</feature>
<evidence type="ECO:0000256" key="1">
    <source>
        <dbReference type="SAM" id="MobiDB-lite"/>
    </source>
</evidence>
<feature type="transmembrane region" description="Helical" evidence="2">
    <location>
        <begin position="411"/>
        <end position="433"/>
    </location>
</feature>
<keyword evidence="2" id="KW-0472">Membrane</keyword>
<dbReference type="PANTHER" id="PTHR11161:SF22">
    <property type="entry name" value="ACYLTRANSFERASE 3 DOMAIN-CONTAINING PROTEIN-RELATED"/>
    <property type="match status" value="1"/>
</dbReference>
<feature type="transmembrane region" description="Helical" evidence="2">
    <location>
        <begin position="636"/>
        <end position="661"/>
    </location>
</feature>
<dbReference type="InterPro" id="IPR052728">
    <property type="entry name" value="O2_lipid_transport_reg"/>
</dbReference>
<dbReference type="VEuPathDB" id="VectorBase:AALFPA_075568"/>
<feature type="transmembrane region" description="Helical" evidence="2">
    <location>
        <begin position="338"/>
        <end position="360"/>
    </location>
</feature>
<dbReference type="GO" id="GO:0016747">
    <property type="term" value="F:acyltransferase activity, transferring groups other than amino-acyl groups"/>
    <property type="evidence" value="ECO:0007669"/>
    <property type="project" value="InterPro"/>
</dbReference>
<feature type="transmembrane region" description="Helical" evidence="2">
    <location>
        <begin position="300"/>
        <end position="326"/>
    </location>
</feature>
<dbReference type="VEuPathDB" id="VectorBase:AALF027202"/>
<feature type="chain" id="PRO_5013184839" description="Acyltransferase 3 domain-containing protein" evidence="3">
    <location>
        <begin position="26"/>
        <end position="689"/>
    </location>
</feature>
<dbReference type="Pfam" id="PF01757">
    <property type="entry name" value="Acyl_transf_3"/>
    <property type="match status" value="1"/>
</dbReference>
<dbReference type="AlphaFoldDB" id="A0A1W7R541"/>
<organism evidence="5">
    <name type="scientific">Aedes albopictus</name>
    <name type="common">Asian tiger mosquito</name>
    <name type="synonym">Stegomyia albopicta</name>
    <dbReference type="NCBI Taxonomy" id="7160"/>
    <lineage>
        <taxon>Eukaryota</taxon>
        <taxon>Metazoa</taxon>
        <taxon>Ecdysozoa</taxon>
        <taxon>Arthropoda</taxon>
        <taxon>Hexapoda</taxon>
        <taxon>Insecta</taxon>
        <taxon>Pterygota</taxon>
        <taxon>Neoptera</taxon>
        <taxon>Endopterygota</taxon>
        <taxon>Diptera</taxon>
        <taxon>Nematocera</taxon>
        <taxon>Culicoidea</taxon>
        <taxon>Culicidae</taxon>
        <taxon>Culicinae</taxon>
        <taxon>Aedini</taxon>
        <taxon>Aedes</taxon>
        <taxon>Stegomyia</taxon>
    </lineage>
</organism>
<evidence type="ECO:0000256" key="2">
    <source>
        <dbReference type="SAM" id="Phobius"/>
    </source>
</evidence>
<dbReference type="InterPro" id="IPR002656">
    <property type="entry name" value="Acyl_transf_3_dom"/>
</dbReference>
<accession>A0A1W7R541</accession>
<feature type="transmembrane region" description="Helical" evidence="2">
    <location>
        <begin position="528"/>
        <end position="546"/>
    </location>
</feature>
<name>A0A1W7R541_AEDAL</name>
<feature type="transmembrane region" description="Helical" evidence="2">
    <location>
        <begin position="260"/>
        <end position="280"/>
    </location>
</feature>
<evidence type="ECO:0000313" key="5">
    <source>
        <dbReference type="EMBL" id="JAV46264.1"/>
    </source>
</evidence>
<reference evidence="5" key="1">
    <citation type="submission" date="2016-03" db="EMBL/GenBank/DDBJ databases">
        <title>RNAseq analyses of the sensorial organs of adult female Aedes albopictus.</title>
        <authorList>
            <person name="Fabrizio L."/>
            <person name="Ribeiro J.M."/>
            <person name="Arca B."/>
        </authorList>
    </citation>
    <scope>NUCLEOTIDE SEQUENCE</scope>
</reference>
<evidence type="ECO:0000259" key="4">
    <source>
        <dbReference type="Pfam" id="PF01757"/>
    </source>
</evidence>
<proteinExistence type="predicted"/>
<feature type="transmembrane region" description="Helical" evidence="2">
    <location>
        <begin position="487"/>
        <end position="507"/>
    </location>
</feature>
<sequence>MNASARVGIIVAAAVALMLIDAVLGREGPSSGGDSEISVFNRMPPVYYYEDRLQCLNEDPGNVYCISKTLIKPDSSSENWKLVEKHSVEDTDFQRYVLDRGLCMKNCETLVNSLTQQELKQYDQEQFTVNVPHTYDSSYIPGMDEYRQKYDRITNVCHNYQLHRDYNLSGYSFIEHCMGPDDLNKPITSYHVLFAVLTSAIVFLVIRSTHRDTKDHRNHNNNQITVEDDIWMEFSLKRSIGRLFVTPETKLHRDFAFVESVRVISVFFITAVHVLMAYGASPMENPQALEVFFGNSVMRMASAIFPFLVHTFFTVGGVLLAVHFLDFMESGPRFRWQYFFMGLINRYLRLFPLYFIMWLYQVSWFDRMGTGVTGHSLVGVEMHLCKENGWSNFLFINNYYKFDKGCMQQTWYLAADFQFFCIGMFIMMILWRFPRSMKLMIWSMMTISIIVPIVNNYVYNFVGVILLNFKHLRFMLFFYEWVKCDYILSHPHTCSYFSGIIAGIAYHRYQKDSQYLKNLRVYQILKRLAPLMVLLLSAPATFFYYIKPVEPSLWMAIYASAHRNFFGIMCGVGLLYGATEGSAKLPGIMRHPTLLAIGRLSFSVYLTQFNAIRYVFMDVKEYGFVLNVINYLQAFILSYVVSYASGLVLCTTVELPMAAVIKRLQGHKKTQNNNNCHSTTNGNAKLKDS</sequence>